<feature type="compositionally biased region" description="Basic and acidic residues" evidence="8">
    <location>
        <begin position="398"/>
        <end position="419"/>
    </location>
</feature>
<proteinExistence type="inferred from homology"/>
<evidence type="ECO:0000256" key="6">
    <source>
        <dbReference type="ARBA" id="ARBA00023242"/>
    </source>
</evidence>
<keyword evidence="10" id="KW-1185">Reference proteome</keyword>
<keyword evidence="6 7" id="KW-0539">Nucleus</keyword>
<evidence type="ECO:0000256" key="2">
    <source>
        <dbReference type="ARBA" id="ARBA00005249"/>
    </source>
</evidence>
<comment type="function">
    <text evidence="7">TFIIF is a general transcription initiation factor that binds to RNA polymerase II and helps to recruit it to the initiation complex in collaboration with TFIIB. It promotes transcription elongation.</text>
</comment>
<evidence type="ECO:0000313" key="10">
    <source>
        <dbReference type="Proteomes" id="UP000092321"/>
    </source>
</evidence>
<gene>
    <name evidence="9" type="ORF">HANVADRAFT_51327</name>
</gene>
<keyword evidence="3 7" id="KW-0805">Transcription regulation</keyword>
<feature type="compositionally biased region" description="Polar residues" evidence="8">
    <location>
        <begin position="1"/>
        <end position="13"/>
    </location>
</feature>
<feature type="compositionally biased region" description="Basic and acidic residues" evidence="8">
    <location>
        <begin position="524"/>
        <end position="545"/>
    </location>
</feature>
<evidence type="ECO:0000256" key="4">
    <source>
        <dbReference type="ARBA" id="ARBA00023125"/>
    </source>
</evidence>
<dbReference type="PANTHER" id="PTHR13011:SF0">
    <property type="entry name" value="GENERAL TRANSCRIPTION FACTOR IIF SUBUNIT 1"/>
    <property type="match status" value="1"/>
</dbReference>
<evidence type="ECO:0000256" key="1">
    <source>
        <dbReference type="ARBA" id="ARBA00004123"/>
    </source>
</evidence>
<feature type="compositionally biased region" description="Basic and acidic residues" evidence="8">
    <location>
        <begin position="16"/>
        <end position="27"/>
    </location>
</feature>
<dbReference type="PANTHER" id="PTHR13011">
    <property type="entry name" value="TFIIF-ALPHA"/>
    <property type="match status" value="1"/>
</dbReference>
<comment type="subcellular location">
    <subcellularLocation>
        <location evidence="1 7">Nucleus</location>
    </subcellularLocation>
</comment>
<dbReference type="GO" id="GO:0005674">
    <property type="term" value="C:transcription factor TFIIF complex"/>
    <property type="evidence" value="ECO:0007669"/>
    <property type="project" value="TreeGrafter"/>
</dbReference>
<dbReference type="GO" id="GO:0006367">
    <property type="term" value="P:transcription initiation at RNA polymerase II promoter"/>
    <property type="evidence" value="ECO:0007669"/>
    <property type="project" value="InterPro"/>
</dbReference>
<dbReference type="GO" id="GO:0001096">
    <property type="term" value="F:TFIIF-class transcription factor complex binding"/>
    <property type="evidence" value="ECO:0007669"/>
    <property type="project" value="TreeGrafter"/>
</dbReference>
<dbReference type="GO" id="GO:0032968">
    <property type="term" value="P:positive regulation of transcription elongation by RNA polymerase II"/>
    <property type="evidence" value="ECO:0007669"/>
    <property type="project" value="InterPro"/>
</dbReference>
<keyword evidence="5 7" id="KW-0804">Transcription</keyword>
<dbReference type="SUPFAM" id="SSF50916">
    <property type="entry name" value="Rap30/74 interaction domains"/>
    <property type="match status" value="2"/>
</dbReference>
<dbReference type="GO" id="GO:0003677">
    <property type="term" value="F:DNA binding"/>
    <property type="evidence" value="ECO:0007669"/>
    <property type="project" value="UniProtKB-KW"/>
</dbReference>
<organism evidence="9 10">
    <name type="scientific">Hanseniaspora valbyensis NRRL Y-1626</name>
    <dbReference type="NCBI Taxonomy" id="766949"/>
    <lineage>
        <taxon>Eukaryota</taxon>
        <taxon>Fungi</taxon>
        <taxon>Dikarya</taxon>
        <taxon>Ascomycota</taxon>
        <taxon>Saccharomycotina</taxon>
        <taxon>Saccharomycetes</taxon>
        <taxon>Saccharomycodales</taxon>
        <taxon>Saccharomycodaceae</taxon>
        <taxon>Hanseniaspora</taxon>
    </lineage>
</organism>
<feature type="region of interest" description="Disordered" evidence="8">
    <location>
        <begin position="1"/>
        <end position="40"/>
    </location>
</feature>
<reference evidence="10" key="1">
    <citation type="journal article" date="2016" name="Proc. Natl. Acad. Sci. U.S.A.">
        <title>Comparative genomics of biotechnologically important yeasts.</title>
        <authorList>
            <person name="Riley R."/>
            <person name="Haridas S."/>
            <person name="Wolfe K.H."/>
            <person name="Lopes M.R."/>
            <person name="Hittinger C.T."/>
            <person name="Goeker M."/>
            <person name="Salamov A.A."/>
            <person name="Wisecaver J.H."/>
            <person name="Long T.M."/>
            <person name="Calvey C.H."/>
            <person name="Aerts A.L."/>
            <person name="Barry K.W."/>
            <person name="Choi C."/>
            <person name="Clum A."/>
            <person name="Coughlan A.Y."/>
            <person name="Deshpande S."/>
            <person name="Douglass A.P."/>
            <person name="Hanson S.J."/>
            <person name="Klenk H.-P."/>
            <person name="LaButti K.M."/>
            <person name="Lapidus A."/>
            <person name="Lindquist E.A."/>
            <person name="Lipzen A.M."/>
            <person name="Meier-Kolthoff J.P."/>
            <person name="Ohm R.A."/>
            <person name="Otillar R.P."/>
            <person name="Pangilinan J.L."/>
            <person name="Peng Y."/>
            <person name="Rokas A."/>
            <person name="Rosa C.A."/>
            <person name="Scheuner C."/>
            <person name="Sibirny A.A."/>
            <person name="Slot J.C."/>
            <person name="Stielow J.B."/>
            <person name="Sun H."/>
            <person name="Kurtzman C.P."/>
            <person name="Blackwell M."/>
            <person name="Grigoriev I.V."/>
            <person name="Jeffries T.W."/>
        </authorList>
    </citation>
    <scope>NUCLEOTIDE SEQUENCE [LARGE SCALE GENOMIC DNA]</scope>
    <source>
        <strain evidence="10">NRRL Y-1626</strain>
    </source>
</reference>
<feature type="region of interest" description="Disordered" evidence="8">
    <location>
        <begin position="173"/>
        <end position="229"/>
    </location>
</feature>
<evidence type="ECO:0000256" key="5">
    <source>
        <dbReference type="ARBA" id="ARBA00023163"/>
    </source>
</evidence>
<dbReference type="GO" id="GO:0016251">
    <property type="term" value="F:RNA polymerase II general transcription initiation factor activity"/>
    <property type="evidence" value="ECO:0007669"/>
    <property type="project" value="TreeGrafter"/>
</dbReference>
<comment type="caution">
    <text evidence="9">The sequence shown here is derived from an EMBL/GenBank/DDBJ whole genome shotgun (WGS) entry which is preliminary data.</text>
</comment>
<evidence type="ECO:0000313" key="9">
    <source>
        <dbReference type="EMBL" id="OBA28901.1"/>
    </source>
</evidence>
<dbReference type="AlphaFoldDB" id="A0A1B7TJI0"/>
<dbReference type="EMBL" id="LXPE01000002">
    <property type="protein sequence ID" value="OBA28901.1"/>
    <property type="molecule type" value="Genomic_DNA"/>
</dbReference>
<feature type="region of interest" description="Disordered" evidence="8">
    <location>
        <begin position="398"/>
        <end position="450"/>
    </location>
</feature>
<accession>A0A1B7TJI0</accession>
<evidence type="ECO:0000256" key="8">
    <source>
        <dbReference type="SAM" id="MobiDB-lite"/>
    </source>
</evidence>
<keyword evidence="4 7" id="KW-0238">DNA-binding</keyword>
<comment type="similarity">
    <text evidence="2 7">Belongs to the TFIIF alpha subunit family.</text>
</comment>
<protein>
    <recommendedName>
        <fullName evidence="7">Transcription initiation factor IIF subunit alpha</fullName>
    </recommendedName>
</protein>
<name>A0A1B7TJI0_9ASCO</name>
<dbReference type="OrthoDB" id="76676at2759"/>
<evidence type="ECO:0000256" key="3">
    <source>
        <dbReference type="ARBA" id="ARBA00023015"/>
    </source>
</evidence>
<feature type="region of interest" description="Disordered" evidence="8">
    <location>
        <begin position="500"/>
        <end position="554"/>
    </location>
</feature>
<dbReference type="InterPro" id="IPR011039">
    <property type="entry name" value="TFIIF_interaction"/>
</dbReference>
<dbReference type="InterPro" id="IPR008851">
    <property type="entry name" value="TFIIF-alpha"/>
</dbReference>
<evidence type="ECO:0000256" key="7">
    <source>
        <dbReference type="RuleBase" id="RU366044"/>
    </source>
</evidence>
<feature type="compositionally biased region" description="Acidic residues" evidence="8">
    <location>
        <begin position="420"/>
        <end position="436"/>
    </location>
</feature>
<sequence>MNGNSKTATNNANKIDPNKEPSIEIRGKQPAPGKRLVKKVKKATSPFIRTDYIRRQYLKTKNKFKRDTTKKNIIKQNEVKVEKNGDLENSDDEYDEFPIRAINFDDIENVKTNILKFQTNKTINVEKDFHLPVRLHRKDTRNLQFQLTRAEIVQRQKEIIEYKKKLMEEENKELAAQAEKEAEDNNNNNTPGGKSMIQKMLDNQPAADGEQNGNDGDGEQAKTLRPSEAGKVIYDGKEGFINSELAMADDDNANIDVFADVAPDGSGRVRRGGWFGRRKTRQLKKFDEHAKKLRFEEFYPWVLEDFDGYNTWVGTYEAGNSDHYVMFSVEKDGSFTMLPCDKVYRFTARSQFATLTIEEAEKRFEKKRQSVPRWLMKHLDDIGTTTTRYDRTMRKLKGVDGDSNAHAEDDGNVFRKDNSDNEIDYDDEFQDDEEAPIVDGNDQENKETEQRMKKEMLQANAMGLRDNEDAAVDELEEEEQNKVEDKGIKNALKKTDLGVLYDSDEDENDPYLSKSDIEDEENKDDQKVKTEENNDEDKLSSPDKKTTKKVKKPKTSIKKYKNNLIVIKSTPEILKKFPLGEWYPKTDSDKKLSVTPVPINNDDTKQLSKNNTPDINLAPGLTKQDIVDIISSNPGKLTLKDLIKQLKLRVVMNAENKNTMKILIKQIVKLNNGFLELVQTEQQQ</sequence>
<dbReference type="Proteomes" id="UP000092321">
    <property type="component" value="Unassembled WGS sequence"/>
</dbReference>
<dbReference type="Pfam" id="PF05793">
    <property type="entry name" value="TFIIF_alpha"/>
    <property type="match status" value="1"/>
</dbReference>